<protein>
    <submittedName>
        <fullName evidence="1">Uncharacterized protein</fullName>
    </submittedName>
</protein>
<dbReference type="Proteomes" id="UP000011080">
    <property type="component" value="Unassembled WGS sequence"/>
</dbReference>
<dbReference type="EMBL" id="JH881057">
    <property type="protein sequence ID" value="ELR56876.1"/>
    <property type="molecule type" value="Genomic_DNA"/>
</dbReference>
<dbReference type="AlphaFoldDB" id="L8IKN0"/>
<evidence type="ECO:0000313" key="2">
    <source>
        <dbReference type="Proteomes" id="UP000011080"/>
    </source>
</evidence>
<dbReference type="PANTHER" id="PTHR31666:SF0">
    <property type="entry name" value="PROTEIN EOLA1-RELATED"/>
    <property type="match status" value="1"/>
</dbReference>
<sequence length="127" mass="14028">MVSGTWKRGGGPAVQTWHCTLAIHIGHRTGRMWPDGSCWSRELQWMSPAQIQPVVGRLRAACGLVRSWSTRPLPFILLPPSLGLALNSLCRGLVDIGVTLLCPENLGPDEVEELENQALLPCMQQKY</sequence>
<accession>L8IKN0</accession>
<dbReference type="InterPro" id="IPR033615">
    <property type="entry name" value="EOLA1/EOLA2"/>
</dbReference>
<organism evidence="1 2">
    <name type="scientific">Bos mutus</name>
    <name type="common">wild yak</name>
    <dbReference type="NCBI Taxonomy" id="72004"/>
    <lineage>
        <taxon>Eukaryota</taxon>
        <taxon>Metazoa</taxon>
        <taxon>Chordata</taxon>
        <taxon>Craniata</taxon>
        <taxon>Vertebrata</taxon>
        <taxon>Euteleostomi</taxon>
        <taxon>Mammalia</taxon>
        <taxon>Eutheria</taxon>
        <taxon>Laurasiatheria</taxon>
        <taxon>Artiodactyla</taxon>
        <taxon>Ruminantia</taxon>
        <taxon>Pecora</taxon>
        <taxon>Bovidae</taxon>
        <taxon>Bovinae</taxon>
        <taxon>Bos</taxon>
    </lineage>
</organism>
<reference evidence="1 2" key="1">
    <citation type="journal article" date="2012" name="Nat. Genet.">
        <title>The yak genome and adaptation to life at high altitude.</title>
        <authorList>
            <person name="Qiu Q."/>
            <person name="Zhang G."/>
            <person name="Ma T."/>
            <person name="Qian W."/>
            <person name="Wang J."/>
            <person name="Ye Z."/>
            <person name="Cao C."/>
            <person name="Hu Q."/>
            <person name="Kim J."/>
            <person name="Larkin D.M."/>
            <person name="Auvil L."/>
            <person name="Capitanu B."/>
            <person name="Ma J."/>
            <person name="Lewin H.A."/>
            <person name="Qian X."/>
            <person name="Lang Y."/>
            <person name="Zhou R."/>
            <person name="Wang L."/>
            <person name="Wang K."/>
            <person name="Xia J."/>
            <person name="Liao S."/>
            <person name="Pan S."/>
            <person name="Lu X."/>
            <person name="Hou H."/>
            <person name="Wang Y."/>
            <person name="Zang X."/>
            <person name="Yin Y."/>
            <person name="Ma H."/>
            <person name="Zhang J."/>
            <person name="Wang Z."/>
            <person name="Zhang Y."/>
            <person name="Zhang D."/>
            <person name="Yonezawa T."/>
            <person name="Hasegawa M."/>
            <person name="Zhong Y."/>
            <person name="Liu W."/>
            <person name="Zhang Y."/>
            <person name="Huang Z."/>
            <person name="Zhang S."/>
            <person name="Long R."/>
            <person name="Yang H."/>
            <person name="Wang J."/>
            <person name="Lenstra J.A."/>
            <person name="Cooper D.N."/>
            <person name="Wu Y."/>
            <person name="Wang J."/>
            <person name="Shi P."/>
            <person name="Wang J."/>
            <person name="Liu J."/>
        </authorList>
    </citation>
    <scope>NUCLEOTIDE SEQUENCE [LARGE SCALE GENOMIC DNA]</scope>
    <source>
        <strain evidence="2">yakQH1</strain>
    </source>
</reference>
<gene>
    <name evidence="1" type="ORF">M91_09563</name>
</gene>
<evidence type="ECO:0000313" key="1">
    <source>
        <dbReference type="EMBL" id="ELR56876.1"/>
    </source>
</evidence>
<proteinExistence type="predicted"/>
<name>L8IKN0_9CETA</name>
<dbReference type="PANTHER" id="PTHR31666">
    <property type="entry name" value="PROTEIN CXORF40A-RELATED"/>
    <property type="match status" value="1"/>
</dbReference>